<dbReference type="InterPro" id="IPR050204">
    <property type="entry name" value="AraC_XylS_family_regulators"/>
</dbReference>
<comment type="caution">
    <text evidence="5">The sequence shown here is derived from an EMBL/GenBank/DDBJ whole genome shotgun (WGS) entry which is preliminary data.</text>
</comment>
<evidence type="ECO:0000256" key="2">
    <source>
        <dbReference type="ARBA" id="ARBA00023125"/>
    </source>
</evidence>
<organism evidence="5 6">
    <name type="scientific">Methylobacterium marchantiae</name>
    <dbReference type="NCBI Taxonomy" id="600331"/>
    <lineage>
        <taxon>Bacteria</taxon>
        <taxon>Pseudomonadati</taxon>
        <taxon>Pseudomonadota</taxon>
        <taxon>Alphaproteobacteria</taxon>
        <taxon>Hyphomicrobiales</taxon>
        <taxon>Methylobacteriaceae</taxon>
        <taxon>Methylobacterium</taxon>
    </lineage>
</organism>
<dbReference type="SUPFAM" id="SSF46689">
    <property type="entry name" value="Homeodomain-like"/>
    <property type="match status" value="1"/>
</dbReference>
<dbReference type="InterPro" id="IPR009057">
    <property type="entry name" value="Homeodomain-like_sf"/>
</dbReference>
<accession>A0ABW3WZ88</accession>
<evidence type="ECO:0000256" key="3">
    <source>
        <dbReference type="ARBA" id="ARBA00023163"/>
    </source>
</evidence>
<proteinExistence type="predicted"/>
<dbReference type="SMART" id="SM00342">
    <property type="entry name" value="HTH_ARAC"/>
    <property type="match status" value="1"/>
</dbReference>
<keyword evidence="1" id="KW-0805">Transcription regulation</keyword>
<feature type="domain" description="HTH araC/xylS-type" evidence="4">
    <location>
        <begin position="213"/>
        <end position="313"/>
    </location>
</feature>
<evidence type="ECO:0000313" key="6">
    <source>
        <dbReference type="Proteomes" id="UP001597176"/>
    </source>
</evidence>
<protein>
    <submittedName>
        <fullName evidence="5">Helix-turn-helix domain-containing protein</fullName>
    </submittedName>
</protein>
<keyword evidence="3" id="KW-0804">Transcription</keyword>
<dbReference type="InterPro" id="IPR035418">
    <property type="entry name" value="AraC-bd_2"/>
</dbReference>
<keyword evidence="2" id="KW-0238">DNA-binding</keyword>
<reference evidence="6" key="1">
    <citation type="journal article" date="2019" name="Int. J. Syst. Evol. Microbiol.">
        <title>The Global Catalogue of Microorganisms (GCM) 10K type strain sequencing project: providing services to taxonomists for standard genome sequencing and annotation.</title>
        <authorList>
            <consortium name="The Broad Institute Genomics Platform"/>
            <consortium name="The Broad Institute Genome Sequencing Center for Infectious Disease"/>
            <person name="Wu L."/>
            <person name="Ma J."/>
        </authorList>
    </citation>
    <scope>NUCLEOTIDE SEQUENCE [LARGE SCALE GENOMIC DNA]</scope>
    <source>
        <strain evidence="6">CCUG 56108</strain>
    </source>
</reference>
<dbReference type="PROSITE" id="PS01124">
    <property type="entry name" value="HTH_ARAC_FAMILY_2"/>
    <property type="match status" value="1"/>
</dbReference>
<evidence type="ECO:0000313" key="5">
    <source>
        <dbReference type="EMBL" id="MFD1301584.1"/>
    </source>
</evidence>
<dbReference type="Pfam" id="PF14525">
    <property type="entry name" value="AraC_binding_2"/>
    <property type="match status" value="1"/>
</dbReference>
<sequence length="313" mass="34626">MADPSDVKTLVQSTAEIEPVRAFEFWRDSISALSGVDIHRTKKVRSFAADRFVANATHSVLLHTKSDPVDATRLAHHVRRDDVDVVTIAVFLRGDGYFEQGNRGARMDPGDISIVDTSRPFQAGGYEAYEEMRLRVSRSVFRTHVGEPDAFAGRIIRSGPHSALFANYLQTYAGLVGQMSDDEARIATEGALHLLRSFVDTSEGIVSTEALRSLAMVHIARSLHDPDFGPDAMCKSLCVSRTRLYAAFADGEGVAATIRDARLDRAREYLSDPALATESIAIIMIRCGFTDPSLFSRAFRRRFGMSARDVRPR</sequence>
<dbReference type="Gene3D" id="1.10.10.60">
    <property type="entry name" value="Homeodomain-like"/>
    <property type="match status" value="1"/>
</dbReference>
<dbReference type="Proteomes" id="UP001597176">
    <property type="component" value="Unassembled WGS sequence"/>
</dbReference>
<evidence type="ECO:0000259" key="4">
    <source>
        <dbReference type="PROSITE" id="PS01124"/>
    </source>
</evidence>
<dbReference type="InterPro" id="IPR018060">
    <property type="entry name" value="HTH_AraC"/>
</dbReference>
<dbReference type="RefSeq" id="WP_238205496.1">
    <property type="nucleotide sequence ID" value="NZ_JBHTND010000008.1"/>
</dbReference>
<name>A0ABW3WZ88_9HYPH</name>
<evidence type="ECO:0000256" key="1">
    <source>
        <dbReference type="ARBA" id="ARBA00023015"/>
    </source>
</evidence>
<dbReference type="EMBL" id="JBHTND010000008">
    <property type="protein sequence ID" value="MFD1301584.1"/>
    <property type="molecule type" value="Genomic_DNA"/>
</dbReference>
<dbReference type="Pfam" id="PF12833">
    <property type="entry name" value="HTH_18"/>
    <property type="match status" value="1"/>
</dbReference>
<dbReference type="PANTHER" id="PTHR46796:SF6">
    <property type="entry name" value="ARAC SUBFAMILY"/>
    <property type="match status" value="1"/>
</dbReference>
<gene>
    <name evidence="5" type="ORF">ACFQ4G_08305</name>
</gene>
<dbReference type="PANTHER" id="PTHR46796">
    <property type="entry name" value="HTH-TYPE TRANSCRIPTIONAL ACTIVATOR RHAS-RELATED"/>
    <property type="match status" value="1"/>
</dbReference>
<keyword evidence="6" id="KW-1185">Reference proteome</keyword>